<dbReference type="Gene3D" id="3.40.50.1010">
    <property type="entry name" value="5'-nuclease"/>
    <property type="match status" value="1"/>
</dbReference>
<feature type="domain" description="PIN" evidence="7">
    <location>
        <begin position="66"/>
        <end position="165"/>
    </location>
</feature>
<evidence type="ECO:0000256" key="1">
    <source>
        <dbReference type="ARBA" id="ARBA00004604"/>
    </source>
</evidence>
<dbReference type="CDD" id="cd09864">
    <property type="entry name" value="PIN_Fcf1-like"/>
    <property type="match status" value="1"/>
</dbReference>
<sequence>MGKAKKTKKFAMTKRLISLKDSRIKKEDRAAKKKKKKDPQNMSIRELPQASSALFFQYNDQLGPPYHILLDTNFINFSIKNKLDLFQSLMDCLYAKCIPYVTDCVMAELEKLGSKYRVALRIVKDPRFERLPCLHKGTYADDCLVQRVKEHKCYIVATCDKDLKRRIRKIPGVPIMFIQAHRFSIERMPDAYGAPRV</sequence>
<gene>
    <name evidence="8" type="ORF">DGYR_LOCUS698</name>
</gene>
<dbReference type="OrthoDB" id="76105at2759"/>
<dbReference type="GO" id="GO:0006364">
    <property type="term" value="P:rRNA processing"/>
    <property type="evidence" value="ECO:0007669"/>
    <property type="project" value="UniProtKB-KW"/>
</dbReference>
<dbReference type="SMART" id="SM00670">
    <property type="entry name" value="PINc"/>
    <property type="match status" value="1"/>
</dbReference>
<accession>A0A7I8V6Z3</accession>
<dbReference type="GO" id="GO:0032040">
    <property type="term" value="C:small-subunit processome"/>
    <property type="evidence" value="ECO:0007669"/>
    <property type="project" value="InterPro"/>
</dbReference>
<evidence type="ECO:0000256" key="6">
    <source>
        <dbReference type="ARBA" id="ARBA00069243"/>
    </source>
</evidence>
<name>A0A7I8V6Z3_9ANNE</name>
<reference evidence="8 9" key="1">
    <citation type="submission" date="2020-08" db="EMBL/GenBank/DDBJ databases">
        <authorList>
            <person name="Hejnol A."/>
        </authorList>
    </citation>
    <scope>NUCLEOTIDE SEQUENCE [LARGE SCALE GENOMIC DNA]</scope>
</reference>
<dbReference type="InterPro" id="IPR037503">
    <property type="entry name" value="Fcf1_PIN"/>
</dbReference>
<protein>
    <recommendedName>
        <fullName evidence="6">rRNA-processing protein FCF1 homolog</fullName>
    </recommendedName>
</protein>
<dbReference type="SUPFAM" id="SSF88723">
    <property type="entry name" value="PIN domain-like"/>
    <property type="match status" value="1"/>
</dbReference>
<dbReference type="FunFam" id="3.40.50.1010:FF:000004">
    <property type="entry name" value="rRNA-processing protein FCF1 homolog"/>
    <property type="match status" value="1"/>
</dbReference>
<keyword evidence="9" id="KW-1185">Reference proteome</keyword>
<evidence type="ECO:0000259" key="7">
    <source>
        <dbReference type="SMART" id="SM00670"/>
    </source>
</evidence>
<comment type="subcellular location">
    <subcellularLocation>
        <location evidence="1">Nucleus</location>
        <location evidence="1">Nucleolus</location>
    </subcellularLocation>
</comment>
<dbReference type="InterPro" id="IPR006984">
    <property type="entry name" value="Fcf1/UTP23"/>
</dbReference>
<evidence type="ECO:0000313" key="9">
    <source>
        <dbReference type="Proteomes" id="UP000549394"/>
    </source>
</evidence>
<dbReference type="Proteomes" id="UP000549394">
    <property type="component" value="Unassembled WGS sequence"/>
</dbReference>
<dbReference type="AlphaFoldDB" id="A0A7I8V6Z3"/>
<evidence type="ECO:0000313" key="8">
    <source>
        <dbReference type="EMBL" id="CAD5111396.1"/>
    </source>
</evidence>
<keyword evidence="2" id="KW-0690">Ribosome biogenesis</keyword>
<dbReference type="InterPro" id="IPR029060">
    <property type="entry name" value="PIN-like_dom_sf"/>
</dbReference>
<evidence type="ECO:0000256" key="2">
    <source>
        <dbReference type="ARBA" id="ARBA00022517"/>
    </source>
</evidence>
<comment type="caution">
    <text evidence="8">The sequence shown here is derived from an EMBL/GenBank/DDBJ whole genome shotgun (WGS) entry which is preliminary data.</text>
</comment>
<comment type="similarity">
    <text evidence="5">Belongs to the UTP23/FCF1 family. FCF1 subfamily.</text>
</comment>
<dbReference type="PANTHER" id="PTHR12416">
    <property type="entry name" value="RRNA-PROCESSING PROTEIN UTP23 HOMOLOG"/>
    <property type="match status" value="1"/>
</dbReference>
<proteinExistence type="inferred from homology"/>
<dbReference type="Pfam" id="PF04900">
    <property type="entry name" value="Fcf1"/>
    <property type="match status" value="1"/>
</dbReference>
<dbReference type="GO" id="GO:0042274">
    <property type="term" value="P:ribosomal small subunit biogenesis"/>
    <property type="evidence" value="ECO:0007669"/>
    <property type="project" value="UniProtKB-ARBA"/>
</dbReference>
<evidence type="ECO:0000256" key="5">
    <source>
        <dbReference type="ARBA" id="ARBA00024026"/>
    </source>
</evidence>
<keyword evidence="3" id="KW-0698">rRNA processing</keyword>
<keyword evidence="4" id="KW-0539">Nucleus</keyword>
<evidence type="ECO:0000256" key="3">
    <source>
        <dbReference type="ARBA" id="ARBA00022552"/>
    </source>
</evidence>
<evidence type="ECO:0000256" key="4">
    <source>
        <dbReference type="ARBA" id="ARBA00023242"/>
    </source>
</evidence>
<dbReference type="EMBL" id="CAJFCJ010000001">
    <property type="protein sequence ID" value="CAD5111396.1"/>
    <property type="molecule type" value="Genomic_DNA"/>
</dbReference>
<dbReference type="InterPro" id="IPR002716">
    <property type="entry name" value="PIN_dom"/>
</dbReference>
<organism evidence="8 9">
    <name type="scientific">Dimorphilus gyrociliatus</name>
    <dbReference type="NCBI Taxonomy" id="2664684"/>
    <lineage>
        <taxon>Eukaryota</taxon>
        <taxon>Metazoa</taxon>
        <taxon>Spiralia</taxon>
        <taxon>Lophotrochozoa</taxon>
        <taxon>Annelida</taxon>
        <taxon>Polychaeta</taxon>
        <taxon>Polychaeta incertae sedis</taxon>
        <taxon>Dinophilidae</taxon>
        <taxon>Dimorphilus</taxon>
    </lineage>
</organism>